<dbReference type="GO" id="GO:0051382">
    <property type="term" value="P:kinetochore assembly"/>
    <property type="evidence" value="ECO:0007669"/>
    <property type="project" value="InterPro"/>
</dbReference>
<evidence type="ECO:0000313" key="10">
    <source>
        <dbReference type="Proteomes" id="UP000070444"/>
    </source>
</evidence>
<evidence type="ECO:0000313" key="9">
    <source>
        <dbReference type="EMBL" id="KXN64965.1"/>
    </source>
</evidence>
<evidence type="ECO:0000256" key="5">
    <source>
        <dbReference type="ARBA" id="ARBA00023054"/>
    </source>
</evidence>
<organism evidence="9 10">
    <name type="scientific">Conidiobolus coronatus (strain ATCC 28846 / CBS 209.66 / NRRL 28638)</name>
    <name type="common">Delacroixia coronata</name>
    <dbReference type="NCBI Taxonomy" id="796925"/>
    <lineage>
        <taxon>Eukaryota</taxon>
        <taxon>Fungi</taxon>
        <taxon>Fungi incertae sedis</taxon>
        <taxon>Zoopagomycota</taxon>
        <taxon>Entomophthoromycotina</taxon>
        <taxon>Entomophthoromycetes</taxon>
        <taxon>Entomophthorales</taxon>
        <taxon>Ancylistaceae</taxon>
        <taxon>Conidiobolus</taxon>
    </lineage>
</organism>
<proteinExistence type="inferred from homology"/>
<comment type="similarity">
    <text evidence="3">Belongs to the CENP-K/MCM22 family.</text>
</comment>
<gene>
    <name evidence="9" type="ORF">CONCODRAFT_13625</name>
</gene>
<evidence type="ECO:0000256" key="8">
    <source>
        <dbReference type="SAM" id="Coils"/>
    </source>
</evidence>
<dbReference type="PANTHER" id="PTHR14401:SF6">
    <property type="entry name" value="CENTROMERE PROTEIN K"/>
    <property type="match status" value="1"/>
</dbReference>
<reference evidence="9 10" key="1">
    <citation type="journal article" date="2015" name="Genome Biol. Evol.">
        <title>Phylogenomic analyses indicate that early fungi evolved digesting cell walls of algal ancestors of land plants.</title>
        <authorList>
            <person name="Chang Y."/>
            <person name="Wang S."/>
            <person name="Sekimoto S."/>
            <person name="Aerts A.L."/>
            <person name="Choi C."/>
            <person name="Clum A."/>
            <person name="LaButti K.M."/>
            <person name="Lindquist E.A."/>
            <person name="Yee Ngan C."/>
            <person name="Ohm R.A."/>
            <person name="Salamov A.A."/>
            <person name="Grigoriev I.V."/>
            <person name="Spatafora J.W."/>
            <person name="Berbee M.L."/>
        </authorList>
    </citation>
    <scope>NUCLEOTIDE SEQUENCE [LARGE SCALE GENOMIC DNA]</scope>
    <source>
        <strain evidence="9 10">NRRL 28638</strain>
    </source>
</reference>
<keyword evidence="4" id="KW-0158">Chromosome</keyword>
<dbReference type="OrthoDB" id="9445768at2759"/>
<dbReference type="EMBL" id="KQ965042">
    <property type="protein sequence ID" value="KXN64965.1"/>
    <property type="molecule type" value="Genomic_DNA"/>
</dbReference>
<evidence type="ECO:0000256" key="7">
    <source>
        <dbReference type="ARBA" id="ARBA00023328"/>
    </source>
</evidence>
<keyword evidence="6" id="KW-0539">Nucleus</keyword>
<dbReference type="GO" id="GO:0000775">
    <property type="term" value="C:chromosome, centromeric region"/>
    <property type="evidence" value="ECO:0007669"/>
    <property type="project" value="UniProtKB-SubCell"/>
</dbReference>
<accession>A0A137NQC7</accession>
<dbReference type="GO" id="GO:0005634">
    <property type="term" value="C:nucleus"/>
    <property type="evidence" value="ECO:0007669"/>
    <property type="project" value="UniProtKB-SubCell"/>
</dbReference>
<evidence type="ECO:0008006" key="11">
    <source>
        <dbReference type="Google" id="ProtNLM"/>
    </source>
</evidence>
<dbReference type="AlphaFoldDB" id="A0A137NQC7"/>
<evidence type="ECO:0000256" key="6">
    <source>
        <dbReference type="ARBA" id="ARBA00023242"/>
    </source>
</evidence>
<keyword evidence="10" id="KW-1185">Reference proteome</keyword>
<evidence type="ECO:0000256" key="4">
    <source>
        <dbReference type="ARBA" id="ARBA00022454"/>
    </source>
</evidence>
<dbReference type="InterPro" id="IPR020993">
    <property type="entry name" value="Centromere_CenpK"/>
</dbReference>
<dbReference type="Proteomes" id="UP000070444">
    <property type="component" value="Unassembled WGS sequence"/>
</dbReference>
<sequence length="307" mass="35446">MNADNNNNLLSRSALLLNGIETFERLKKTEIPTLPSTFSPQQLDQVIYKLNKNNETEWSQLGDISLQYNSQLDEFNKSLHIENQSLNAEAKELECLQFEYIKLKNLEQTIKAEFNSYQFMDNDTTLPIKLKQTLLNDAHLSQISTSQVIKDTKQIKEDAINLQSKIDRATSLIENLDELISQEKIEKPKQTQIEQNAKIIQKLNTKTKELSTSLNSVLSQCININPPQNIKDQLKLQSIPTVSFKNLVENLLNKSVSTQDPYIKLPDTNTIEFKHYYYPMITLLFKAKLIHYHPKDTSKIRLIDFTS</sequence>
<keyword evidence="5 8" id="KW-0175">Coiled coil</keyword>
<dbReference type="PANTHER" id="PTHR14401">
    <property type="entry name" value="CENTROMERE PROTEIN K"/>
    <property type="match status" value="1"/>
</dbReference>
<name>A0A137NQC7_CONC2</name>
<comment type="subcellular location">
    <subcellularLocation>
        <location evidence="2">Chromosome</location>
        <location evidence="2">Centromere</location>
    </subcellularLocation>
    <subcellularLocation>
        <location evidence="1">Nucleus</location>
    </subcellularLocation>
</comment>
<protein>
    <recommendedName>
        <fullName evidence="11">Centromere protein Cenp-K</fullName>
    </recommendedName>
</protein>
<feature type="coiled-coil region" evidence="8">
    <location>
        <begin position="159"/>
        <end position="186"/>
    </location>
</feature>
<keyword evidence="7" id="KW-0137">Centromere</keyword>
<evidence type="ECO:0000256" key="3">
    <source>
        <dbReference type="ARBA" id="ARBA00005795"/>
    </source>
</evidence>
<evidence type="ECO:0000256" key="1">
    <source>
        <dbReference type="ARBA" id="ARBA00004123"/>
    </source>
</evidence>
<evidence type="ECO:0000256" key="2">
    <source>
        <dbReference type="ARBA" id="ARBA00004584"/>
    </source>
</evidence>
<dbReference type="GO" id="GO:0000070">
    <property type="term" value="P:mitotic sister chromatid segregation"/>
    <property type="evidence" value="ECO:0007669"/>
    <property type="project" value="TreeGrafter"/>
</dbReference>